<feature type="compositionally biased region" description="Low complexity" evidence="1">
    <location>
        <begin position="443"/>
        <end position="453"/>
    </location>
</feature>
<feature type="region of interest" description="Disordered" evidence="1">
    <location>
        <begin position="843"/>
        <end position="878"/>
    </location>
</feature>
<feature type="compositionally biased region" description="Low complexity" evidence="1">
    <location>
        <begin position="684"/>
        <end position="706"/>
    </location>
</feature>
<proteinExistence type="predicted"/>
<dbReference type="Gene3D" id="1.20.1270.60">
    <property type="entry name" value="Arfaptin homology (AH) domain/BAR domain"/>
    <property type="match status" value="1"/>
</dbReference>
<dbReference type="GO" id="GO:0036286">
    <property type="term" value="C:eisosome filament"/>
    <property type="evidence" value="ECO:0007669"/>
    <property type="project" value="TreeGrafter"/>
</dbReference>
<feature type="compositionally biased region" description="Polar residues" evidence="1">
    <location>
        <begin position="708"/>
        <end position="717"/>
    </location>
</feature>
<dbReference type="GO" id="GO:0005886">
    <property type="term" value="C:plasma membrane"/>
    <property type="evidence" value="ECO:0007669"/>
    <property type="project" value="TreeGrafter"/>
</dbReference>
<feature type="region of interest" description="Disordered" evidence="1">
    <location>
        <begin position="111"/>
        <end position="143"/>
    </location>
</feature>
<dbReference type="OrthoDB" id="3358861at2759"/>
<feature type="compositionally biased region" description="Low complexity" evidence="1">
    <location>
        <begin position="979"/>
        <end position="995"/>
    </location>
</feature>
<organism evidence="2 3">
    <name type="scientific">Rhodocollybia butyracea</name>
    <dbReference type="NCBI Taxonomy" id="206335"/>
    <lineage>
        <taxon>Eukaryota</taxon>
        <taxon>Fungi</taxon>
        <taxon>Dikarya</taxon>
        <taxon>Basidiomycota</taxon>
        <taxon>Agaricomycotina</taxon>
        <taxon>Agaricomycetes</taxon>
        <taxon>Agaricomycetidae</taxon>
        <taxon>Agaricales</taxon>
        <taxon>Marasmiineae</taxon>
        <taxon>Omphalotaceae</taxon>
        <taxon>Rhodocollybia</taxon>
    </lineage>
</organism>
<dbReference type="GO" id="GO:0006897">
    <property type="term" value="P:endocytosis"/>
    <property type="evidence" value="ECO:0007669"/>
    <property type="project" value="TreeGrafter"/>
</dbReference>
<keyword evidence="3" id="KW-1185">Reference proteome</keyword>
<feature type="compositionally biased region" description="Basic residues" evidence="1">
    <location>
        <begin position="491"/>
        <end position="506"/>
    </location>
</feature>
<feature type="compositionally biased region" description="Low complexity" evidence="1">
    <location>
        <begin position="730"/>
        <end position="740"/>
    </location>
</feature>
<name>A0A9P5UCG9_9AGAR</name>
<feature type="region of interest" description="Disordered" evidence="1">
    <location>
        <begin position="367"/>
        <end position="453"/>
    </location>
</feature>
<gene>
    <name evidence="2" type="ORF">BDP27DRAFT_1288090</name>
</gene>
<feature type="compositionally biased region" description="Basic and acidic residues" evidence="1">
    <location>
        <begin position="600"/>
        <end position="612"/>
    </location>
</feature>
<dbReference type="AlphaFoldDB" id="A0A9P5UCG9"/>
<accession>A0A9P5UCG9</accession>
<feature type="region of interest" description="Disordered" evidence="1">
    <location>
        <begin position="912"/>
        <end position="1143"/>
    </location>
</feature>
<dbReference type="GO" id="GO:0070941">
    <property type="term" value="P:eisosome assembly"/>
    <property type="evidence" value="ECO:0007669"/>
    <property type="project" value="TreeGrafter"/>
</dbReference>
<feature type="compositionally biased region" description="Polar residues" evidence="1">
    <location>
        <begin position="1053"/>
        <end position="1083"/>
    </location>
</feature>
<feature type="compositionally biased region" description="Low complexity" evidence="1">
    <location>
        <begin position="122"/>
        <end position="139"/>
    </location>
</feature>
<evidence type="ECO:0000313" key="2">
    <source>
        <dbReference type="EMBL" id="KAF9074116.1"/>
    </source>
</evidence>
<feature type="compositionally biased region" description="Polar residues" evidence="1">
    <location>
        <begin position="412"/>
        <end position="435"/>
    </location>
</feature>
<feature type="compositionally biased region" description="Polar residues" evidence="1">
    <location>
        <begin position="111"/>
        <end position="120"/>
    </location>
</feature>
<dbReference type="PANTHER" id="PTHR31962:SF1">
    <property type="entry name" value="SPHINGOLIPID LONG CHAIN BASE-RESPONSIVE PROTEIN PIL1"/>
    <property type="match status" value="1"/>
</dbReference>
<feature type="compositionally biased region" description="Low complexity" evidence="1">
    <location>
        <begin position="852"/>
        <end position="868"/>
    </location>
</feature>
<dbReference type="PANTHER" id="PTHR31962">
    <property type="entry name" value="SPHINGOLIPID LONG CHAIN BASE-RESPONSIVE PROTEIN PIL1"/>
    <property type="match status" value="1"/>
</dbReference>
<evidence type="ECO:0000256" key="1">
    <source>
        <dbReference type="SAM" id="MobiDB-lite"/>
    </source>
</evidence>
<feature type="compositionally biased region" description="Low complexity" evidence="1">
    <location>
        <begin position="923"/>
        <end position="946"/>
    </location>
</feature>
<protein>
    <submittedName>
        <fullName evidence="2">Uncharacterized protein</fullName>
    </submittedName>
</protein>
<sequence>MVHRSADSRLLDALIHSEKEYTRHLRSLLDISHASFNSLTAYAASSPPPASQIILSIAGSLSNADNALRGYAAAVEEWARYLKQLKDLEDEVGNIMRDREILVTRLLKASKSNTKPSGNRDSFILPSSPPASSSTLSLKSNEDPSTTYASTSFFSNLTSGPSSSNKKMQTAQAELQACETFLAKKELELEGRRSSTIHDGLRVRFSALGQTGCIWQEVGKEVEVVLGFKTINPILPSAPSSNKPLPDLHAPVPVHAKPPTADFDRPSSDLSSIAPSQSASQIGLVVSSPLPFSHIYSELEAASRSPSSTPANSSQAHGEITSLHIPPAHSIDDLTLPVADVVGSKPDADTTIRRHVLPHRITEEDLGFRSTMLGGSSSALPLTEEPETQLQSSDNDTDEEIPSDARVVENPRFSSDKASTTIPNGRLSSSPTKTNGKVKESGSHTSTASSSGSRFFGTLRGLFHRNAPSSTSVPGTGDLTDNESIDGLPGKSRKKSRKGLLGKNKKTVGNSDDEGGSIMSSPPAPLRHPNSIYPSSSTPSTPPRGRTVSEIRSPAEPAKRLKKTGPGVGPRGKTVTNTLADGELKRRRRSASLDYGDLSVKGRDRGRSRAEEWVDGQQQDLENGKPAHTYEGNGPAGADVTKKASVKRRKSNRQSMTTSASALVLPSSSNVIKDTTPIRPSPASVSRNSSIKSSASSPVGGSSGRVMTSPSSSVTRVNTHHNRVGSVDMSSSHTSPASSSVTLTPNNVSSNLSGAATKSQRRASYPVVVGPGTVTKAAGEGSASLMSIVEGVTKANREAWNNSPKSNEASSQVTMAEKTGNHIALPLEFVKAPKSIDLEDLKDQMDKDFQSQRRATSLSSSASAPVPRSSHDRETIDSSVSAPLLPAVPVVLSNAFPTSKQGQIVLPLRSALKNPSRTPSPMLPSTQTSSGSPSGSLLGSSSQQQTVRAPSPLATMVNGDIKGKGRADPLVPLSPPPSTLNSPLIGVVYPDPSLLHPHDSDPDSDSSDAASISSYETGHEMFEKAGEDSGEDTETGQGPPTPPPHDLIAENRPLQQPGTSESITRDTITNSNTAANAMLTSAPPTRRKSVRVSLQPMFSTTPPAIEYEDEEEPSWNSREDYHHSSGTNGSQTQENDIWADSSDEDVEYKQARILLNRFSSRKDSRGKAKAQR</sequence>
<feature type="compositionally biased region" description="Polar residues" evidence="1">
    <location>
        <begin position="741"/>
        <end position="758"/>
    </location>
</feature>
<feature type="compositionally biased region" description="Polar residues" evidence="1">
    <location>
        <begin position="1124"/>
        <end position="1135"/>
    </location>
</feature>
<dbReference type="InterPro" id="IPR027267">
    <property type="entry name" value="AH/BAR_dom_sf"/>
</dbReference>
<dbReference type="GO" id="GO:0008289">
    <property type="term" value="F:lipid binding"/>
    <property type="evidence" value="ECO:0007669"/>
    <property type="project" value="TreeGrafter"/>
</dbReference>
<dbReference type="Proteomes" id="UP000772434">
    <property type="component" value="Unassembled WGS sequence"/>
</dbReference>
<reference evidence="2" key="1">
    <citation type="submission" date="2020-11" db="EMBL/GenBank/DDBJ databases">
        <authorList>
            <consortium name="DOE Joint Genome Institute"/>
            <person name="Ahrendt S."/>
            <person name="Riley R."/>
            <person name="Andreopoulos W."/>
            <person name="Labutti K."/>
            <person name="Pangilinan J."/>
            <person name="Ruiz-Duenas F.J."/>
            <person name="Barrasa J.M."/>
            <person name="Sanchez-Garcia M."/>
            <person name="Camarero S."/>
            <person name="Miyauchi S."/>
            <person name="Serrano A."/>
            <person name="Linde D."/>
            <person name="Babiker R."/>
            <person name="Drula E."/>
            <person name="Ayuso-Fernandez I."/>
            <person name="Pacheco R."/>
            <person name="Padilla G."/>
            <person name="Ferreira P."/>
            <person name="Barriuso J."/>
            <person name="Kellner H."/>
            <person name="Castanera R."/>
            <person name="Alfaro M."/>
            <person name="Ramirez L."/>
            <person name="Pisabarro A.G."/>
            <person name="Kuo A."/>
            <person name="Tritt A."/>
            <person name="Lipzen A."/>
            <person name="He G."/>
            <person name="Yan M."/>
            <person name="Ng V."/>
            <person name="Cullen D."/>
            <person name="Martin F."/>
            <person name="Rosso M.-N."/>
            <person name="Henrissat B."/>
            <person name="Hibbett D."/>
            <person name="Martinez A.T."/>
            <person name="Grigoriev I.V."/>
        </authorList>
    </citation>
    <scope>NUCLEOTIDE SEQUENCE</scope>
    <source>
        <strain evidence="2">AH 40177</strain>
    </source>
</reference>
<feature type="compositionally biased region" description="Polar residues" evidence="1">
    <location>
        <begin position="653"/>
        <end position="673"/>
    </location>
</feature>
<feature type="compositionally biased region" description="Basic and acidic residues" evidence="1">
    <location>
        <begin position="1017"/>
        <end position="1027"/>
    </location>
</feature>
<evidence type="ECO:0000313" key="3">
    <source>
        <dbReference type="Proteomes" id="UP000772434"/>
    </source>
</evidence>
<dbReference type="EMBL" id="JADNRY010000014">
    <property type="protein sequence ID" value="KAF9074116.1"/>
    <property type="molecule type" value="Genomic_DNA"/>
</dbReference>
<dbReference type="InterPro" id="IPR028245">
    <property type="entry name" value="PIL1/LSP1"/>
</dbReference>
<comment type="caution">
    <text evidence="2">The sequence shown here is derived from an EMBL/GenBank/DDBJ whole genome shotgun (WGS) entry which is preliminary data.</text>
</comment>
<feature type="region of interest" description="Disordered" evidence="1">
    <location>
        <begin position="465"/>
        <end position="764"/>
    </location>
</feature>